<sequence>MTEFVDLINSIDLKNSECLNSEPNQEITNILKEDEDTNFITSDTDEQLLVNIQFKQKVRVHSIIVRAEGDGTGPQMMKVFQNQFSFGFEEAQSLKPTHKFKLIKRAITEGKLIRFKMVRFSNVGSLHLFFENNLGGGKVTKIKQITVVGVPLETANISKIQSVEEKK</sequence>
<evidence type="ECO:0000313" key="3">
    <source>
        <dbReference type="EMBL" id="KAJ3447468.1"/>
    </source>
</evidence>
<dbReference type="Pfam" id="PF06201">
    <property type="entry name" value="PITH"/>
    <property type="match status" value="1"/>
</dbReference>
<evidence type="ECO:0000313" key="5">
    <source>
        <dbReference type="Proteomes" id="UP001146793"/>
    </source>
</evidence>
<dbReference type="InterPro" id="IPR037047">
    <property type="entry name" value="PITH_dom_sf"/>
</dbReference>
<dbReference type="Proteomes" id="UP001146793">
    <property type="component" value="Unassembled WGS sequence"/>
</dbReference>
<reference evidence="3" key="2">
    <citation type="submission" date="2022-08" db="EMBL/GenBank/DDBJ databases">
        <title>Novel sulphate-reducing endosymbionts in the free-living metamonad Anaeramoeba.</title>
        <authorList>
            <person name="Jerlstrom-Hultqvist J."/>
            <person name="Cepicka I."/>
            <person name="Gallot-Lavallee L."/>
            <person name="Salas-Leiva D."/>
            <person name="Curtis B.A."/>
            <person name="Zahonova K."/>
            <person name="Pipaliya S."/>
            <person name="Dacks J."/>
            <person name="Roger A.J."/>
        </authorList>
    </citation>
    <scope>NUCLEOTIDE SEQUENCE</scope>
    <source>
        <strain evidence="3">Busselton2</strain>
    </source>
</reference>
<dbReference type="PANTHER" id="PTHR12175">
    <property type="entry name" value="AD039 HT014 THIOREDOXIN FAMILY TRP26"/>
    <property type="match status" value="1"/>
</dbReference>
<dbReference type="InterPro" id="IPR010400">
    <property type="entry name" value="PITH_dom"/>
</dbReference>
<organism evidence="3 5">
    <name type="scientific">Anaeramoeba flamelloides</name>
    <dbReference type="NCBI Taxonomy" id="1746091"/>
    <lineage>
        <taxon>Eukaryota</taxon>
        <taxon>Metamonada</taxon>
        <taxon>Anaeramoebidae</taxon>
        <taxon>Anaeramoeba</taxon>
    </lineage>
</organism>
<evidence type="ECO:0000256" key="1">
    <source>
        <dbReference type="ARBA" id="ARBA00025788"/>
    </source>
</evidence>
<dbReference type="Proteomes" id="UP001150062">
    <property type="component" value="Unassembled WGS sequence"/>
</dbReference>
<dbReference type="EMBL" id="JANTQA010000016">
    <property type="protein sequence ID" value="KAJ3447468.1"/>
    <property type="molecule type" value="Genomic_DNA"/>
</dbReference>
<protein>
    <submittedName>
        <fullName evidence="3 4">Thioredoxin like</fullName>
    </submittedName>
</protein>
<dbReference type="AlphaFoldDB" id="A0AAV8A4K9"/>
<dbReference type="Gene3D" id="2.60.120.470">
    <property type="entry name" value="PITH domain"/>
    <property type="match status" value="1"/>
</dbReference>
<dbReference type="InterPro" id="IPR008979">
    <property type="entry name" value="Galactose-bd-like_sf"/>
</dbReference>
<dbReference type="SUPFAM" id="SSF49785">
    <property type="entry name" value="Galactose-binding domain-like"/>
    <property type="match status" value="1"/>
</dbReference>
<accession>A0AAV8A4K9</accession>
<dbReference type="InterPro" id="IPR045099">
    <property type="entry name" value="PITH1-like"/>
</dbReference>
<gene>
    <name evidence="3" type="ORF">M0812_07701</name>
    <name evidence="4" type="ORF">M0813_26935</name>
</gene>
<evidence type="ECO:0000313" key="4">
    <source>
        <dbReference type="EMBL" id="KAJ6237376.1"/>
    </source>
</evidence>
<comment type="similarity">
    <text evidence="1">Belongs to the PITHD1 family.</text>
</comment>
<feature type="domain" description="PITH" evidence="2">
    <location>
        <begin position="1"/>
        <end position="167"/>
    </location>
</feature>
<evidence type="ECO:0000259" key="2">
    <source>
        <dbReference type="PROSITE" id="PS51532"/>
    </source>
</evidence>
<dbReference type="PANTHER" id="PTHR12175:SF5">
    <property type="entry name" value="OS03G0795500 PROTEIN"/>
    <property type="match status" value="1"/>
</dbReference>
<dbReference type="PROSITE" id="PS51532">
    <property type="entry name" value="PITH"/>
    <property type="match status" value="1"/>
</dbReference>
<comment type="caution">
    <text evidence="3">The sequence shown here is derived from an EMBL/GenBank/DDBJ whole genome shotgun (WGS) entry which is preliminary data.</text>
</comment>
<reference evidence="4" key="1">
    <citation type="submission" date="2022-08" db="EMBL/GenBank/DDBJ databases">
        <title>Novel sulfate-reducing endosymbionts in the free-living metamonad Anaeramoeba.</title>
        <authorList>
            <person name="Jerlstrom-Hultqvist J."/>
            <person name="Cepicka I."/>
            <person name="Gallot-Lavallee L."/>
            <person name="Salas-Leiva D."/>
            <person name="Curtis B.A."/>
            <person name="Zahonova K."/>
            <person name="Pipaliya S."/>
            <person name="Dacks J."/>
            <person name="Roger A.J."/>
        </authorList>
    </citation>
    <scope>NUCLEOTIDE SEQUENCE</scope>
    <source>
        <strain evidence="4">Schooner1</strain>
    </source>
</reference>
<proteinExistence type="inferred from homology"/>
<dbReference type="GO" id="GO:0005737">
    <property type="term" value="C:cytoplasm"/>
    <property type="evidence" value="ECO:0007669"/>
    <property type="project" value="UniProtKB-ARBA"/>
</dbReference>
<name>A0AAV8A4K9_9EUKA</name>
<keyword evidence="6" id="KW-1185">Reference proteome</keyword>
<dbReference type="EMBL" id="JAOAOG010000239">
    <property type="protein sequence ID" value="KAJ6237376.1"/>
    <property type="molecule type" value="Genomic_DNA"/>
</dbReference>
<evidence type="ECO:0000313" key="6">
    <source>
        <dbReference type="Proteomes" id="UP001150062"/>
    </source>
</evidence>